<feature type="domain" description="Transposase MuDR plant" evidence="1">
    <location>
        <begin position="41"/>
        <end position="78"/>
    </location>
</feature>
<dbReference type="InterPro" id="IPR004332">
    <property type="entry name" value="Transposase_MuDR"/>
</dbReference>
<accession>A0A498JDU1</accession>
<keyword evidence="3" id="KW-1185">Reference proteome</keyword>
<reference evidence="2 3" key="1">
    <citation type="submission" date="2018-10" db="EMBL/GenBank/DDBJ databases">
        <title>A high-quality apple genome assembly.</title>
        <authorList>
            <person name="Hu J."/>
        </authorList>
    </citation>
    <scope>NUCLEOTIDE SEQUENCE [LARGE SCALE GENOMIC DNA]</scope>
    <source>
        <strain evidence="3">cv. HFTH1</strain>
        <tissue evidence="2">Young leaf</tissue>
    </source>
</reference>
<protein>
    <recommendedName>
        <fullName evidence="1">Transposase MuDR plant domain-containing protein</fullName>
    </recommendedName>
</protein>
<gene>
    <name evidence="2" type="ORF">DVH24_020915</name>
</gene>
<proteinExistence type="predicted"/>
<evidence type="ECO:0000313" key="3">
    <source>
        <dbReference type="Proteomes" id="UP000290289"/>
    </source>
</evidence>
<dbReference type="Proteomes" id="UP000290289">
    <property type="component" value="Chromosome 8"/>
</dbReference>
<organism evidence="2 3">
    <name type="scientific">Malus domestica</name>
    <name type="common">Apple</name>
    <name type="synonym">Pyrus malus</name>
    <dbReference type="NCBI Taxonomy" id="3750"/>
    <lineage>
        <taxon>Eukaryota</taxon>
        <taxon>Viridiplantae</taxon>
        <taxon>Streptophyta</taxon>
        <taxon>Embryophyta</taxon>
        <taxon>Tracheophyta</taxon>
        <taxon>Spermatophyta</taxon>
        <taxon>Magnoliopsida</taxon>
        <taxon>eudicotyledons</taxon>
        <taxon>Gunneridae</taxon>
        <taxon>Pentapetalae</taxon>
        <taxon>rosids</taxon>
        <taxon>fabids</taxon>
        <taxon>Rosales</taxon>
        <taxon>Rosaceae</taxon>
        <taxon>Amygdaloideae</taxon>
        <taxon>Maleae</taxon>
        <taxon>Malus</taxon>
    </lineage>
</organism>
<dbReference type="Pfam" id="PF03108">
    <property type="entry name" value="DBD_Tnp_Mut"/>
    <property type="match status" value="1"/>
</dbReference>
<comment type="caution">
    <text evidence="2">The sequence shown here is derived from an EMBL/GenBank/DDBJ whole genome shotgun (WGS) entry which is preliminary data.</text>
</comment>
<evidence type="ECO:0000259" key="1">
    <source>
        <dbReference type="Pfam" id="PF03108"/>
    </source>
</evidence>
<dbReference type="EMBL" id="RDQH01000334">
    <property type="protein sequence ID" value="RXH91892.1"/>
    <property type="molecule type" value="Genomic_DNA"/>
</dbReference>
<evidence type="ECO:0000313" key="2">
    <source>
        <dbReference type="EMBL" id="RXH91892.1"/>
    </source>
</evidence>
<dbReference type="AlphaFoldDB" id="A0A498JDU1"/>
<name>A0A498JDU1_MALDO</name>
<sequence>MVGCNVNSYAYVKSLIYGVEGNTDGQPYLKRARSVKKASKVIKGNFQYKVDTSSKGRLIVKCKDARCLWRISAYRKGNVEFRIAKDEVSHQCDLALLKDHYP</sequence>